<proteinExistence type="predicted"/>
<protein>
    <submittedName>
        <fullName evidence="1">Uncharacterized protein</fullName>
    </submittedName>
</protein>
<dbReference type="AlphaFoldDB" id="A0A6H1ZHC2"/>
<dbReference type="EMBL" id="MT144019">
    <property type="protein sequence ID" value="QJA46717.1"/>
    <property type="molecule type" value="Genomic_DNA"/>
</dbReference>
<reference evidence="1" key="1">
    <citation type="submission" date="2020-03" db="EMBL/GenBank/DDBJ databases">
        <title>The deep terrestrial virosphere.</title>
        <authorList>
            <person name="Holmfeldt K."/>
            <person name="Nilsson E."/>
            <person name="Simone D."/>
            <person name="Lopez-Fernandez M."/>
            <person name="Wu X."/>
            <person name="de Brujin I."/>
            <person name="Lundin D."/>
            <person name="Andersson A."/>
            <person name="Bertilsson S."/>
            <person name="Dopson M."/>
        </authorList>
    </citation>
    <scope>NUCLEOTIDE SEQUENCE</scope>
    <source>
        <strain evidence="1">TM448A00520</strain>
        <strain evidence="2">TM448B00218</strain>
    </source>
</reference>
<sequence length="54" mass="6431">MIKDKSWKKADYPNRKPAWQKHRIKPAPLAQIQRVFAKLDWEKLSEIGKTEVVK</sequence>
<gene>
    <name evidence="1" type="ORF">TM448A00520_0026</name>
    <name evidence="2" type="ORF">TM448B00218_0012</name>
</gene>
<evidence type="ECO:0000313" key="1">
    <source>
        <dbReference type="EMBL" id="QJA46717.1"/>
    </source>
</evidence>
<accession>A0A6H1ZHC2</accession>
<name>A0A6H1ZHC2_9ZZZZ</name>
<evidence type="ECO:0000313" key="2">
    <source>
        <dbReference type="EMBL" id="QJH94369.1"/>
    </source>
</evidence>
<organism evidence="1">
    <name type="scientific">viral metagenome</name>
    <dbReference type="NCBI Taxonomy" id="1070528"/>
    <lineage>
        <taxon>unclassified sequences</taxon>
        <taxon>metagenomes</taxon>
        <taxon>organismal metagenomes</taxon>
    </lineage>
</organism>
<dbReference type="EMBL" id="MT144600">
    <property type="protein sequence ID" value="QJH94369.1"/>
    <property type="molecule type" value="Genomic_DNA"/>
</dbReference>